<dbReference type="PANTHER" id="PTHR32057">
    <property type="entry name" value="PROTEIN ADENYLYLTRANSFERASE SELO, MITOCHONDRIAL"/>
    <property type="match status" value="1"/>
</dbReference>
<dbReference type="GO" id="GO:0030145">
    <property type="term" value="F:manganese ion binding"/>
    <property type="evidence" value="ECO:0007669"/>
    <property type="project" value="UniProtKB-UniRule"/>
</dbReference>
<evidence type="ECO:0000256" key="6">
    <source>
        <dbReference type="ARBA" id="ARBA00022840"/>
    </source>
</evidence>
<dbReference type="EC" id="2.7.7.108" evidence="8"/>
<keyword evidence="8" id="KW-0464">Manganese</keyword>
<comment type="catalytic activity">
    <reaction evidence="8">
        <text>L-seryl-[protein] + UTP = O-(5'-uridylyl)-L-seryl-[protein] + diphosphate</text>
        <dbReference type="Rhea" id="RHEA:64604"/>
        <dbReference type="Rhea" id="RHEA-COMP:9863"/>
        <dbReference type="Rhea" id="RHEA-COMP:16635"/>
        <dbReference type="ChEBI" id="CHEBI:29999"/>
        <dbReference type="ChEBI" id="CHEBI:33019"/>
        <dbReference type="ChEBI" id="CHEBI:46398"/>
        <dbReference type="ChEBI" id="CHEBI:156051"/>
    </reaction>
</comment>
<dbReference type="Pfam" id="PF02696">
    <property type="entry name" value="SelO"/>
    <property type="match status" value="1"/>
</dbReference>
<keyword evidence="4 8" id="KW-0479">Metal-binding</keyword>
<keyword evidence="6 8" id="KW-0067">ATP-binding</keyword>
<feature type="binding site" evidence="8">
    <location>
        <position position="92"/>
    </location>
    <ligand>
        <name>ATP</name>
        <dbReference type="ChEBI" id="CHEBI:30616"/>
    </ligand>
</feature>
<dbReference type="PANTHER" id="PTHR32057:SF14">
    <property type="entry name" value="PROTEIN ADENYLYLTRANSFERASE SELO, MITOCHONDRIAL"/>
    <property type="match status" value="1"/>
</dbReference>
<dbReference type="EC" id="2.7.7.-" evidence="8"/>
<dbReference type="KEGG" id="vih:AB0763_09175"/>
<dbReference type="GO" id="GO:0070733">
    <property type="term" value="F:AMPylase activity"/>
    <property type="evidence" value="ECO:0007669"/>
    <property type="project" value="UniProtKB-EC"/>
</dbReference>
<keyword evidence="2 8" id="KW-0808">Transferase</keyword>
<comment type="catalytic activity">
    <reaction evidence="8">
        <text>L-seryl-[protein] + ATP = 3-O-(5'-adenylyl)-L-seryl-[protein] + diphosphate</text>
        <dbReference type="Rhea" id="RHEA:58120"/>
        <dbReference type="Rhea" id="RHEA-COMP:9863"/>
        <dbReference type="Rhea" id="RHEA-COMP:15073"/>
        <dbReference type="ChEBI" id="CHEBI:29999"/>
        <dbReference type="ChEBI" id="CHEBI:30616"/>
        <dbReference type="ChEBI" id="CHEBI:33019"/>
        <dbReference type="ChEBI" id="CHEBI:142516"/>
        <dbReference type="EC" id="2.7.7.108"/>
    </reaction>
</comment>
<comment type="catalytic activity">
    <reaction evidence="8">
        <text>L-histidyl-[protein] + UTP = N(tele)-(5'-uridylyl)-L-histidyl-[protein] + diphosphate</text>
        <dbReference type="Rhea" id="RHEA:83891"/>
        <dbReference type="Rhea" id="RHEA-COMP:9745"/>
        <dbReference type="Rhea" id="RHEA-COMP:20239"/>
        <dbReference type="ChEBI" id="CHEBI:29979"/>
        <dbReference type="ChEBI" id="CHEBI:33019"/>
        <dbReference type="ChEBI" id="CHEBI:46398"/>
        <dbReference type="ChEBI" id="CHEBI:233474"/>
    </reaction>
</comment>
<name>A0AB39H7N6_9VIBR</name>
<evidence type="ECO:0000256" key="3">
    <source>
        <dbReference type="ARBA" id="ARBA00022695"/>
    </source>
</evidence>
<evidence type="ECO:0000256" key="4">
    <source>
        <dbReference type="ARBA" id="ARBA00022723"/>
    </source>
</evidence>
<comment type="similarity">
    <text evidence="1 8">Belongs to the SELO family.</text>
</comment>
<dbReference type="GO" id="GO:0000287">
    <property type="term" value="F:magnesium ion binding"/>
    <property type="evidence" value="ECO:0007669"/>
    <property type="project" value="UniProtKB-UniRule"/>
</dbReference>
<evidence type="ECO:0000256" key="8">
    <source>
        <dbReference type="HAMAP-Rule" id="MF_00692"/>
    </source>
</evidence>
<dbReference type="AlphaFoldDB" id="A0AB39H7N6"/>
<proteinExistence type="inferred from homology"/>
<feature type="binding site" evidence="8">
    <location>
        <position position="125"/>
    </location>
    <ligand>
        <name>ATP</name>
        <dbReference type="ChEBI" id="CHEBI:30616"/>
    </ligand>
</feature>
<evidence type="ECO:0000313" key="9">
    <source>
        <dbReference type="EMBL" id="XDK24386.1"/>
    </source>
</evidence>
<feature type="binding site" evidence="8">
    <location>
        <position position="262"/>
    </location>
    <ligand>
        <name>ATP</name>
        <dbReference type="ChEBI" id="CHEBI:30616"/>
    </ligand>
</feature>
<comment type="function">
    <text evidence="8">Nucleotidyltransferase involved in the post-translational modification of proteins. It can catalyze the addition of adenosine monophosphate (AMP) or uridine monophosphate (UMP) to a protein, resulting in modifications known as AMPylation and UMPylation.</text>
</comment>
<feature type="binding site" evidence="8">
    <location>
        <position position="90"/>
    </location>
    <ligand>
        <name>ATP</name>
        <dbReference type="ChEBI" id="CHEBI:30616"/>
    </ligand>
</feature>
<feature type="binding site" evidence="8">
    <location>
        <position position="176"/>
    </location>
    <ligand>
        <name>ATP</name>
        <dbReference type="ChEBI" id="CHEBI:30616"/>
    </ligand>
</feature>
<comment type="catalytic activity">
    <reaction evidence="8">
        <text>L-tyrosyl-[protein] + ATP = O-(5'-adenylyl)-L-tyrosyl-[protein] + diphosphate</text>
        <dbReference type="Rhea" id="RHEA:54288"/>
        <dbReference type="Rhea" id="RHEA-COMP:10136"/>
        <dbReference type="Rhea" id="RHEA-COMP:13846"/>
        <dbReference type="ChEBI" id="CHEBI:30616"/>
        <dbReference type="ChEBI" id="CHEBI:33019"/>
        <dbReference type="ChEBI" id="CHEBI:46858"/>
        <dbReference type="ChEBI" id="CHEBI:83624"/>
        <dbReference type="EC" id="2.7.7.108"/>
    </reaction>
</comment>
<feature type="binding site" evidence="8">
    <location>
        <position position="262"/>
    </location>
    <ligand>
        <name>Mg(2+)</name>
        <dbReference type="ChEBI" id="CHEBI:18420"/>
    </ligand>
</feature>
<keyword evidence="3 8" id="KW-0548">Nucleotidyltransferase</keyword>
<feature type="binding site" evidence="8">
    <location>
        <position position="126"/>
    </location>
    <ligand>
        <name>ATP</name>
        <dbReference type="ChEBI" id="CHEBI:30616"/>
    </ligand>
</feature>
<dbReference type="InterPro" id="IPR003846">
    <property type="entry name" value="SelO"/>
</dbReference>
<gene>
    <name evidence="8" type="primary">ydiU</name>
    <name evidence="8" type="synonym">selO</name>
    <name evidence="9" type="ORF">AB0763_09175</name>
</gene>
<feature type="active site" description="Proton acceptor" evidence="8">
    <location>
        <position position="252"/>
    </location>
</feature>
<evidence type="ECO:0000256" key="7">
    <source>
        <dbReference type="ARBA" id="ARBA00022842"/>
    </source>
</evidence>
<dbReference type="NCBIfam" id="NF000658">
    <property type="entry name" value="PRK00029.1"/>
    <property type="match status" value="1"/>
</dbReference>
<feature type="binding site" evidence="8">
    <location>
        <position position="183"/>
    </location>
    <ligand>
        <name>ATP</name>
        <dbReference type="ChEBI" id="CHEBI:30616"/>
    </ligand>
</feature>
<dbReference type="HAMAP" id="MF_00692">
    <property type="entry name" value="SelO"/>
    <property type="match status" value="1"/>
</dbReference>
<reference evidence="9" key="1">
    <citation type="submission" date="2024-07" db="EMBL/GenBank/DDBJ databases">
        <title>Genome Analysis of a Potential Novel Vibrio Species Secreting pH- and Thermo-stable Alginate Lyase and its Application in Producing Alginate Oligosaccharides.</title>
        <authorList>
            <person name="Huang H."/>
            <person name="Bao K."/>
        </authorList>
    </citation>
    <scope>NUCLEOTIDE SEQUENCE</scope>
    <source>
        <strain evidence="9">HB236076</strain>
    </source>
</reference>
<keyword evidence="5 8" id="KW-0547">Nucleotide-binding</keyword>
<organism evidence="9">
    <name type="scientific">Vibrio sp. HB236076</name>
    <dbReference type="NCBI Taxonomy" id="3232307"/>
    <lineage>
        <taxon>Bacteria</taxon>
        <taxon>Pseudomonadati</taxon>
        <taxon>Pseudomonadota</taxon>
        <taxon>Gammaproteobacteria</taxon>
        <taxon>Vibrionales</taxon>
        <taxon>Vibrionaceae</taxon>
        <taxon>Vibrio</taxon>
    </lineage>
</organism>
<keyword evidence="7 8" id="KW-0460">Magnesium</keyword>
<comment type="cofactor">
    <cofactor evidence="8">
        <name>Mg(2+)</name>
        <dbReference type="ChEBI" id="CHEBI:18420"/>
    </cofactor>
    <cofactor evidence="8">
        <name>Mn(2+)</name>
        <dbReference type="ChEBI" id="CHEBI:29035"/>
    </cofactor>
</comment>
<feature type="binding site" evidence="8">
    <location>
        <position position="113"/>
    </location>
    <ligand>
        <name>ATP</name>
        <dbReference type="ChEBI" id="CHEBI:30616"/>
    </ligand>
</feature>
<feature type="binding site" evidence="8">
    <location>
        <position position="93"/>
    </location>
    <ligand>
        <name>ATP</name>
        <dbReference type="ChEBI" id="CHEBI:30616"/>
    </ligand>
</feature>
<evidence type="ECO:0000256" key="5">
    <source>
        <dbReference type="ARBA" id="ARBA00022741"/>
    </source>
</evidence>
<evidence type="ECO:0000256" key="2">
    <source>
        <dbReference type="ARBA" id="ARBA00022679"/>
    </source>
</evidence>
<dbReference type="EMBL" id="CP162601">
    <property type="protein sequence ID" value="XDK24386.1"/>
    <property type="molecule type" value="Genomic_DNA"/>
</dbReference>
<dbReference type="RefSeq" id="WP_306100444.1">
    <property type="nucleotide sequence ID" value="NZ_CP162601.1"/>
</dbReference>
<accession>A0AB39H7N6</accession>
<sequence length="491" mass="56007">MSIWQTAKRVEHYRLLDPALYSFVPTTALSAPKLVKWNNSLGKALGLSDDGDTQEQFVLQVSNGECGDELPPLAMKYTGHQFGVYNPELGDGRGVLFAELIAPDGKVWDLHLKGSGQTPYSRMGDGRAVLRSTLREYLASEALHALGIPTTRALALVTSNTPVQRERVEKAAQLIRATPCHIRFGHFEYLFYTEQHEELQELADWVIARYYPECQESQNPYQTLFFSVLKNTAKMIAYWQAYGFNHGVMNTDNMSIIGETFDFGPYAFLDSYQPSFVCNHSDYQGRYAFNQQPRVALWNLSALANAFSPLVDREALHDILSRFDPLLSREFSVLMRAKLGLIERQEGDSQLFSTLFELLNQNQIDYTLFFRLLSNLDSIDEQTLVDEFIDRESARQWLSLYTARCQQECSADGQRLSAEQRCAAMRRVNPKYILRTYLAEQAIQQAEQGDFSFFEQLNRVLAQPFDEHPQDQELAKRPPDWASSITLSCSS</sequence>
<protein>
    <recommendedName>
        <fullName evidence="8">Protein nucleotidyltransferase YdiU</fullName>
        <ecNumber evidence="8">2.7.7.-</ecNumber>
    </recommendedName>
    <alternativeName>
        <fullName evidence="8">Protein adenylyltransferase YdiU</fullName>
        <ecNumber evidence="8">2.7.7.108</ecNumber>
    </alternativeName>
    <alternativeName>
        <fullName evidence="8">Protein uridylyltransferase YdiU</fullName>
        <ecNumber evidence="8">2.7.7.-</ecNumber>
    </alternativeName>
</protein>
<dbReference type="GO" id="GO:0005524">
    <property type="term" value="F:ATP binding"/>
    <property type="evidence" value="ECO:0007669"/>
    <property type="project" value="UniProtKB-UniRule"/>
</dbReference>
<comment type="catalytic activity">
    <reaction evidence="8">
        <text>L-tyrosyl-[protein] + UTP = O-(5'-uridylyl)-L-tyrosyl-[protein] + diphosphate</text>
        <dbReference type="Rhea" id="RHEA:83887"/>
        <dbReference type="Rhea" id="RHEA-COMP:10136"/>
        <dbReference type="Rhea" id="RHEA-COMP:20238"/>
        <dbReference type="ChEBI" id="CHEBI:33019"/>
        <dbReference type="ChEBI" id="CHEBI:46398"/>
        <dbReference type="ChEBI" id="CHEBI:46858"/>
        <dbReference type="ChEBI" id="CHEBI:90602"/>
    </reaction>
</comment>
<comment type="catalytic activity">
    <reaction evidence="8">
        <text>L-threonyl-[protein] + ATP = 3-O-(5'-adenylyl)-L-threonyl-[protein] + diphosphate</text>
        <dbReference type="Rhea" id="RHEA:54292"/>
        <dbReference type="Rhea" id="RHEA-COMP:11060"/>
        <dbReference type="Rhea" id="RHEA-COMP:13847"/>
        <dbReference type="ChEBI" id="CHEBI:30013"/>
        <dbReference type="ChEBI" id="CHEBI:30616"/>
        <dbReference type="ChEBI" id="CHEBI:33019"/>
        <dbReference type="ChEBI" id="CHEBI:138113"/>
        <dbReference type="EC" id="2.7.7.108"/>
    </reaction>
</comment>
<feature type="binding site" evidence="8">
    <location>
        <position position="253"/>
    </location>
    <ligand>
        <name>Mg(2+)</name>
        <dbReference type="ChEBI" id="CHEBI:18420"/>
    </ligand>
</feature>
<evidence type="ECO:0000256" key="1">
    <source>
        <dbReference type="ARBA" id="ARBA00009747"/>
    </source>
</evidence>